<dbReference type="InterPro" id="IPR014729">
    <property type="entry name" value="Rossmann-like_a/b/a_fold"/>
</dbReference>
<dbReference type="Gene3D" id="3.40.50.620">
    <property type="entry name" value="HUPs"/>
    <property type="match status" value="1"/>
</dbReference>
<comment type="caution">
    <text evidence="2">The sequence shown here is derived from an EMBL/GenBank/DDBJ whole genome shotgun (WGS) entry which is preliminary data.</text>
</comment>
<evidence type="ECO:0000256" key="1">
    <source>
        <dbReference type="SAM" id="MobiDB-lite"/>
    </source>
</evidence>
<name>A0ABV4HTH0_9GAMM</name>
<reference evidence="2 3" key="1">
    <citation type="submission" date="2024-07" db="EMBL/GenBank/DDBJ databases">
        <title>Luteimonas salilacus sp. nov., isolated from the shore soil of Salt Lake in Tibet of China.</title>
        <authorList>
            <person name="Zhang X."/>
            <person name="Li A."/>
        </authorList>
    </citation>
    <scope>NUCLEOTIDE SEQUENCE [LARGE SCALE GENOMIC DNA]</scope>
    <source>
        <strain evidence="2 3">B3-2-R+30</strain>
    </source>
</reference>
<evidence type="ECO:0000313" key="2">
    <source>
        <dbReference type="EMBL" id="MEZ0474680.1"/>
    </source>
</evidence>
<accession>A0ABV4HTH0</accession>
<organism evidence="2 3">
    <name type="scientific">Luteimonas salinilitoris</name>
    <dbReference type="NCBI Taxonomy" id="3237697"/>
    <lineage>
        <taxon>Bacteria</taxon>
        <taxon>Pseudomonadati</taxon>
        <taxon>Pseudomonadota</taxon>
        <taxon>Gammaproteobacteria</taxon>
        <taxon>Lysobacterales</taxon>
        <taxon>Lysobacteraceae</taxon>
        <taxon>Luteimonas</taxon>
    </lineage>
</organism>
<dbReference type="RefSeq" id="WP_370561844.1">
    <property type="nucleotide sequence ID" value="NZ_JBFWIB010000001.1"/>
</dbReference>
<feature type="region of interest" description="Disordered" evidence="1">
    <location>
        <begin position="1"/>
        <end position="21"/>
    </location>
</feature>
<keyword evidence="3" id="KW-1185">Reference proteome</keyword>
<proteinExistence type="predicted"/>
<dbReference type="EMBL" id="JBFWIC010000009">
    <property type="protein sequence ID" value="MEZ0474680.1"/>
    <property type="molecule type" value="Genomic_DNA"/>
</dbReference>
<evidence type="ECO:0000313" key="3">
    <source>
        <dbReference type="Proteomes" id="UP001566331"/>
    </source>
</evidence>
<gene>
    <name evidence="2" type="ORF">AB6713_08615</name>
</gene>
<sequence length="286" mass="32243">MATGNADVSAGNDLAGEPAGADRAAHPPVHLLWTGGWDSSFRLLELLLLHRREVVPHYLLDPTRPSTQAELAAMARIRNRLFDDHPHTRGLLAPVRQFDIAGLAPDPDVTDAFERISAETFIGSQYEWLARFCRQRGIERLELGAGHRGGRIQKIIGPFATPTEEDGYRTYRIGREYRHTREYAVFGGFSFPLFELGKRETADLAGERGWLDLLGMTCFCHKPRNGWEPCGCCNPCLYAVDEGFGWRIPRQNRIKGIFYRALIRPMKAPAKVVLHRLGLRTARRPA</sequence>
<evidence type="ECO:0008006" key="4">
    <source>
        <dbReference type="Google" id="ProtNLM"/>
    </source>
</evidence>
<protein>
    <recommendedName>
        <fullName evidence="4">7-cyano-7-deazaguanine synthase</fullName>
    </recommendedName>
</protein>
<dbReference type="Proteomes" id="UP001566331">
    <property type="component" value="Unassembled WGS sequence"/>
</dbReference>